<sequence>MQNMRLISSQSCERFIITIKEFEYECKALDEIKRKACLLLNDNRYIVKPDCKSNMRYFTQLLNLKNQEHLKSSGLRMKSKNKSNDTDNIGSSVFQSPAQVLPPSSPLSQSTITQTTD</sequence>
<gene>
    <name evidence="2" type="ORF">KIK155_LOCUS18780</name>
</gene>
<protein>
    <submittedName>
        <fullName evidence="2">Uncharacterized protein</fullName>
    </submittedName>
</protein>
<name>A0A818KPV1_9BILA</name>
<feature type="compositionally biased region" description="Low complexity" evidence="1">
    <location>
        <begin position="95"/>
        <end position="117"/>
    </location>
</feature>
<proteinExistence type="predicted"/>
<evidence type="ECO:0000256" key="1">
    <source>
        <dbReference type="SAM" id="MobiDB-lite"/>
    </source>
</evidence>
<feature type="region of interest" description="Disordered" evidence="1">
    <location>
        <begin position="72"/>
        <end position="117"/>
    </location>
</feature>
<accession>A0A818KPV1</accession>
<dbReference type="EMBL" id="CAJNYV010003306">
    <property type="protein sequence ID" value="CAF3557808.1"/>
    <property type="molecule type" value="Genomic_DNA"/>
</dbReference>
<evidence type="ECO:0000313" key="3">
    <source>
        <dbReference type="Proteomes" id="UP000663865"/>
    </source>
</evidence>
<comment type="caution">
    <text evidence="2">The sequence shown here is derived from an EMBL/GenBank/DDBJ whole genome shotgun (WGS) entry which is preliminary data.</text>
</comment>
<dbReference type="AlphaFoldDB" id="A0A818KPV1"/>
<reference evidence="2" key="1">
    <citation type="submission" date="2021-02" db="EMBL/GenBank/DDBJ databases">
        <authorList>
            <person name="Nowell W R."/>
        </authorList>
    </citation>
    <scope>NUCLEOTIDE SEQUENCE</scope>
</reference>
<dbReference type="Proteomes" id="UP000663865">
    <property type="component" value="Unassembled WGS sequence"/>
</dbReference>
<organism evidence="2 3">
    <name type="scientific">Rotaria socialis</name>
    <dbReference type="NCBI Taxonomy" id="392032"/>
    <lineage>
        <taxon>Eukaryota</taxon>
        <taxon>Metazoa</taxon>
        <taxon>Spiralia</taxon>
        <taxon>Gnathifera</taxon>
        <taxon>Rotifera</taxon>
        <taxon>Eurotatoria</taxon>
        <taxon>Bdelloidea</taxon>
        <taxon>Philodinida</taxon>
        <taxon>Philodinidae</taxon>
        <taxon>Rotaria</taxon>
    </lineage>
</organism>
<evidence type="ECO:0000313" key="2">
    <source>
        <dbReference type="EMBL" id="CAF3557808.1"/>
    </source>
</evidence>